<sequence>MTQNWQLEYLITNSNNNKLLTALQLFAPHSTVGSLAMNDNFEVAELGQFLTIYRLEGDATNTGAEDFPSEMMKSKKLQKTLPDDIYDSLIDYYRILNRNVQNLKI</sequence>
<accession>A0A9N9F6B3</accession>
<proteinExistence type="predicted"/>
<reference evidence="1" key="1">
    <citation type="submission" date="2021-06" db="EMBL/GenBank/DDBJ databases">
        <authorList>
            <person name="Kallberg Y."/>
            <person name="Tangrot J."/>
            <person name="Rosling A."/>
        </authorList>
    </citation>
    <scope>NUCLEOTIDE SEQUENCE</scope>
    <source>
        <strain evidence="1">MA453B</strain>
    </source>
</reference>
<dbReference type="Proteomes" id="UP000789405">
    <property type="component" value="Unassembled WGS sequence"/>
</dbReference>
<dbReference type="OrthoDB" id="10664627at2759"/>
<evidence type="ECO:0000313" key="2">
    <source>
        <dbReference type="Proteomes" id="UP000789405"/>
    </source>
</evidence>
<organism evidence="1 2">
    <name type="scientific">Dentiscutata erythropus</name>
    <dbReference type="NCBI Taxonomy" id="1348616"/>
    <lineage>
        <taxon>Eukaryota</taxon>
        <taxon>Fungi</taxon>
        <taxon>Fungi incertae sedis</taxon>
        <taxon>Mucoromycota</taxon>
        <taxon>Glomeromycotina</taxon>
        <taxon>Glomeromycetes</taxon>
        <taxon>Diversisporales</taxon>
        <taxon>Gigasporaceae</taxon>
        <taxon>Dentiscutata</taxon>
    </lineage>
</organism>
<comment type="caution">
    <text evidence="1">The sequence shown here is derived from an EMBL/GenBank/DDBJ whole genome shotgun (WGS) entry which is preliminary data.</text>
</comment>
<evidence type="ECO:0000313" key="1">
    <source>
        <dbReference type="EMBL" id="CAG8513576.1"/>
    </source>
</evidence>
<protein>
    <submittedName>
        <fullName evidence="1">12265_t:CDS:1</fullName>
    </submittedName>
</protein>
<keyword evidence="2" id="KW-1185">Reference proteome</keyword>
<name>A0A9N9F6B3_9GLOM</name>
<gene>
    <name evidence="1" type="ORF">DERYTH_LOCUS3509</name>
</gene>
<dbReference type="AlphaFoldDB" id="A0A9N9F6B3"/>
<dbReference type="EMBL" id="CAJVPY010001247">
    <property type="protein sequence ID" value="CAG8513576.1"/>
    <property type="molecule type" value="Genomic_DNA"/>
</dbReference>